<dbReference type="Gene3D" id="1.20.1250.20">
    <property type="entry name" value="MFS general substrate transporter like domains"/>
    <property type="match status" value="1"/>
</dbReference>
<keyword evidence="2" id="KW-0614">Plasmid</keyword>
<name>A0A7I8C5R0_9BURK</name>
<evidence type="ECO:0000313" key="3">
    <source>
        <dbReference type="Proteomes" id="UP000510888"/>
    </source>
</evidence>
<gene>
    <name evidence="2" type="ORF">PPGU16_82570</name>
</gene>
<keyword evidence="1" id="KW-1133">Transmembrane helix</keyword>
<feature type="transmembrane region" description="Helical" evidence="1">
    <location>
        <begin position="6"/>
        <end position="28"/>
    </location>
</feature>
<dbReference type="InterPro" id="IPR036259">
    <property type="entry name" value="MFS_trans_sf"/>
</dbReference>
<dbReference type="KEGG" id="plad:PPGU16_82570"/>
<keyword evidence="1" id="KW-0812">Transmembrane</keyword>
<dbReference type="Proteomes" id="UP000510888">
    <property type="component" value="Plasmid PPGU16_p2"/>
</dbReference>
<dbReference type="EMBL" id="AP023177">
    <property type="protein sequence ID" value="BCF95190.1"/>
    <property type="molecule type" value="Genomic_DNA"/>
</dbReference>
<accession>A0A7I8C5R0</accession>
<geneLocation type="plasmid" evidence="2 3">
    <name>PPGU16_p2</name>
</geneLocation>
<dbReference type="SUPFAM" id="SSF103473">
    <property type="entry name" value="MFS general substrate transporter"/>
    <property type="match status" value="1"/>
</dbReference>
<proteinExistence type="predicted"/>
<keyword evidence="1" id="KW-0472">Membrane</keyword>
<protein>
    <recommendedName>
        <fullName evidence="4">MFS transporter</fullName>
    </recommendedName>
</protein>
<evidence type="ECO:0000313" key="2">
    <source>
        <dbReference type="EMBL" id="BCF95190.1"/>
    </source>
</evidence>
<evidence type="ECO:0008006" key="4">
    <source>
        <dbReference type="Google" id="ProtNLM"/>
    </source>
</evidence>
<organism evidence="2 3">
    <name type="scientific">Paraburkholderia largidicola</name>
    <dbReference type="NCBI Taxonomy" id="3014751"/>
    <lineage>
        <taxon>Bacteria</taxon>
        <taxon>Pseudomonadati</taxon>
        <taxon>Pseudomonadota</taxon>
        <taxon>Betaproteobacteria</taxon>
        <taxon>Burkholderiales</taxon>
        <taxon>Burkholderiaceae</taxon>
        <taxon>Paraburkholderia</taxon>
    </lineage>
</organism>
<keyword evidence="3" id="KW-1185">Reference proteome</keyword>
<dbReference type="AlphaFoldDB" id="A0A7I8C5R0"/>
<sequence length="101" mass="10567">MLSLGWFLLFIAGYTIIETIMLPALETMTASLAIDGSQGTFFGMLSAAGALGGAAGYYTGSWLILNRTSLETWTIFGSVGAIGFAASALILPTIPRQVSLE</sequence>
<feature type="transmembrane region" description="Helical" evidence="1">
    <location>
        <begin position="40"/>
        <end position="60"/>
    </location>
</feature>
<feature type="transmembrane region" description="Helical" evidence="1">
    <location>
        <begin position="72"/>
        <end position="91"/>
    </location>
</feature>
<reference evidence="2 3" key="1">
    <citation type="journal article" date="2020" name="Genes (Basel)">
        <title>Genomic Comparison of Insect Gut Symbionts from Divergent Burkholderia Subclades.</title>
        <authorList>
            <person name="Takeshita K."/>
            <person name="Kikuchi Y."/>
        </authorList>
    </citation>
    <scope>NUCLEOTIDE SEQUENCE [LARGE SCALE GENOMIC DNA]</scope>
    <source>
        <strain evidence="2 3">PGU16</strain>
        <plasmid evidence="2 3">PPGU16_p2</plasmid>
    </source>
</reference>
<evidence type="ECO:0000256" key="1">
    <source>
        <dbReference type="SAM" id="Phobius"/>
    </source>
</evidence>